<dbReference type="InterPro" id="IPR044068">
    <property type="entry name" value="CB"/>
</dbReference>
<dbReference type="GO" id="GO:0006310">
    <property type="term" value="P:DNA recombination"/>
    <property type="evidence" value="ECO:0007669"/>
    <property type="project" value="UniProtKB-KW"/>
</dbReference>
<dbReference type="Gene3D" id="1.10.150.130">
    <property type="match status" value="1"/>
</dbReference>
<dbReference type="eggNOG" id="COG0582">
    <property type="taxonomic scope" value="Bacteria"/>
</dbReference>
<dbReference type="GO" id="GO:0015074">
    <property type="term" value="P:DNA integration"/>
    <property type="evidence" value="ECO:0007669"/>
    <property type="project" value="UniProtKB-KW"/>
</dbReference>
<dbReference type="InterPro" id="IPR002104">
    <property type="entry name" value="Integrase_catalytic"/>
</dbReference>
<sequence>MRQKKTANRDLPPRMIRRTRARKNGSIWVGYYYNGRNADGNRVEIPLGSDLDEAKVEWARLDRKATPKPAHLMGRLFDDYEKRVIPRLKLGTQKDYLKGLKQLRNAFDSAPIDAVTPQVIAQYRDARTAKVRANREIALLSTIFTFAREWGLTEKANPCARLRRNKETPRDFYAGQVVWDAVYAEAPPELKDAMDLAYLTGQRPADVLKTSKADLNNGFLMVSQGKTQKRLRIRLHDGNVASNLSTFLDALLERKAIAGIRSSSLITNQAGLRMSYAMLRNRWDEARENAAAKAATKGDATLAAAIRQFQFRDIRPKAASEIDDIDHASRLLGHSSQEMTKKVYRRVGEIVGPTK</sequence>
<dbReference type="SUPFAM" id="SSF56349">
    <property type="entry name" value="DNA breaking-rejoining enzymes"/>
    <property type="match status" value="1"/>
</dbReference>
<keyword evidence="2 4" id="KW-0238">DNA-binding</keyword>
<feature type="domain" description="Core-binding (CB)" evidence="5">
    <location>
        <begin position="71"/>
        <end position="148"/>
    </location>
</feature>
<dbReference type="GO" id="GO:0003677">
    <property type="term" value="F:DNA binding"/>
    <property type="evidence" value="ECO:0007669"/>
    <property type="project" value="UniProtKB-UniRule"/>
</dbReference>
<accession>A0A0K1QSN2</accession>
<dbReference type="Proteomes" id="UP000017175">
    <property type="component" value="Chromosome"/>
</dbReference>
<protein>
    <submittedName>
        <fullName evidence="6">Integrase</fullName>
    </submittedName>
</protein>
<dbReference type="InterPro" id="IPR013762">
    <property type="entry name" value="Integrase-like_cat_sf"/>
</dbReference>
<proteinExistence type="predicted"/>
<evidence type="ECO:0000256" key="2">
    <source>
        <dbReference type="ARBA" id="ARBA00023125"/>
    </source>
</evidence>
<dbReference type="AlphaFoldDB" id="A0A0K1QSN2"/>
<dbReference type="InterPro" id="IPR011010">
    <property type="entry name" value="DNA_brk_join_enz"/>
</dbReference>
<evidence type="ECO:0000256" key="1">
    <source>
        <dbReference type="ARBA" id="ARBA00022908"/>
    </source>
</evidence>
<name>A0A0K1QSN2_PSEFL</name>
<dbReference type="Pfam" id="PF00589">
    <property type="entry name" value="Phage_integrase"/>
    <property type="match status" value="1"/>
</dbReference>
<dbReference type="OrthoDB" id="662444at2"/>
<keyword evidence="1" id="KW-0229">DNA integration</keyword>
<keyword evidence="3" id="KW-0233">DNA recombination</keyword>
<dbReference type="InterPro" id="IPR010998">
    <property type="entry name" value="Integrase_recombinase_N"/>
</dbReference>
<dbReference type="RefSeq" id="WP_017339099.1">
    <property type="nucleotide sequence ID" value="NZ_CP010945.1"/>
</dbReference>
<evidence type="ECO:0000259" key="5">
    <source>
        <dbReference type="PROSITE" id="PS51900"/>
    </source>
</evidence>
<gene>
    <name evidence="6" type="ORF">B723_19625</name>
</gene>
<evidence type="ECO:0000313" key="6">
    <source>
        <dbReference type="EMBL" id="AKV08485.1"/>
    </source>
</evidence>
<dbReference type="PROSITE" id="PS51900">
    <property type="entry name" value="CB"/>
    <property type="match status" value="1"/>
</dbReference>
<dbReference type="EMBL" id="CP010945">
    <property type="protein sequence ID" value="AKV08485.1"/>
    <property type="molecule type" value="Genomic_DNA"/>
</dbReference>
<dbReference type="Gene3D" id="1.10.443.10">
    <property type="entry name" value="Intergrase catalytic core"/>
    <property type="match status" value="1"/>
</dbReference>
<evidence type="ECO:0000313" key="7">
    <source>
        <dbReference type="Proteomes" id="UP000017175"/>
    </source>
</evidence>
<reference evidence="6 7" key="1">
    <citation type="journal article" date="2012" name="J. Bacteriol.">
        <title>Draft genome sequence of the cyanide-utilizing bacterium Pseudomonas fluorescens strain NCIMB 11764.</title>
        <authorList>
            <person name="Vilo C.A."/>
            <person name="Benedik M.J."/>
            <person name="Kunz D.A."/>
            <person name="Dong Q."/>
        </authorList>
    </citation>
    <scope>NUCLEOTIDE SEQUENCE [LARGE SCALE GENOMIC DNA]</scope>
    <source>
        <strain evidence="6 7">NCIMB 11764</strain>
    </source>
</reference>
<evidence type="ECO:0000256" key="4">
    <source>
        <dbReference type="PROSITE-ProRule" id="PRU01248"/>
    </source>
</evidence>
<organism evidence="6 7">
    <name type="scientific">Pseudomonas fluorescens NCIMB 11764</name>
    <dbReference type="NCBI Taxonomy" id="1221522"/>
    <lineage>
        <taxon>Bacteria</taxon>
        <taxon>Pseudomonadati</taxon>
        <taxon>Pseudomonadota</taxon>
        <taxon>Gammaproteobacteria</taxon>
        <taxon>Pseudomonadales</taxon>
        <taxon>Pseudomonadaceae</taxon>
        <taxon>Pseudomonas</taxon>
    </lineage>
</organism>
<evidence type="ECO:0000256" key="3">
    <source>
        <dbReference type="ARBA" id="ARBA00023172"/>
    </source>
</evidence>